<evidence type="ECO:0000313" key="2">
    <source>
        <dbReference type="EMBL" id="WPC76601.1"/>
    </source>
</evidence>
<evidence type="ECO:0000259" key="1">
    <source>
        <dbReference type="Pfam" id="PF01323"/>
    </source>
</evidence>
<organism evidence="2 3">
    <name type="scientific">Vibrio porteresiae DSM 19223</name>
    <dbReference type="NCBI Taxonomy" id="1123496"/>
    <lineage>
        <taxon>Bacteria</taxon>
        <taxon>Pseudomonadati</taxon>
        <taxon>Pseudomonadota</taxon>
        <taxon>Gammaproteobacteria</taxon>
        <taxon>Vibrionales</taxon>
        <taxon>Vibrionaceae</taxon>
        <taxon>Vibrio</taxon>
    </lineage>
</organism>
<dbReference type="Proteomes" id="UP001304071">
    <property type="component" value="Chromosome 2"/>
</dbReference>
<sequence length="220" mass="25570">MRKIKIDIVADVVCPWCYIGYARLQRAIKSLESELTIELYWYPFELNPTIAPGGEPLLQYLVRQYQTSEQACRELQEHVTQLGFEVGIRFDFDDDMAMYNTRKAHQLVQWAMQHRCQQALIERLFHAYFTLHLPIDDEEILLSMATEVGLDRQLCEQVLKEPSWSGVVANIETQWLQAGIQVVPAMIIDEQHLLNGAQSEEVWVKQLREIAAQPHHSRAH</sequence>
<dbReference type="CDD" id="cd03024">
    <property type="entry name" value="DsbA_FrnE"/>
    <property type="match status" value="1"/>
</dbReference>
<gene>
    <name evidence="2" type="ORF">R8Z52_18910</name>
</gene>
<name>A0ABZ0QJC6_9VIBR</name>
<dbReference type="EMBL" id="CP138204">
    <property type="protein sequence ID" value="WPC76601.1"/>
    <property type="molecule type" value="Genomic_DNA"/>
</dbReference>
<proteinExistence type="predicted"/>
<dbReference type="PANTHER" id="PTHR13887:SF41">
    <property type="entry name" value="THIOREDOXIN SUPERFAMILY PROTEIN"/>
    <property type="match status" value="1"/>
</dbReference>
<dbReference type="InterPro" id="IPR036249">
    <property type="entry name" value="Thioredoxin-like_sf"/>
</dbReference>
<reference evidence="2 3" key="1">
    <citation type="submission" date="2023-11" db="EMBL/GenBank/DDBJ databases">
        <title>Plant-associative lifestyle of Vibrio porteresiae and its evolutionary dynamics.</title>
        <authorList>
            <person name="Rameshkumar N."/>
            <person name="Kirti K."/>
        </authorList>
    </citation>
    <scope>NUCLEOTIDE SEQUENCE [LARGE SCALE GENOMIC DNA]</scope>
    <source>
        <strain evidence="2 3">MSSRF30</strain>
    </source>
</reference>
<dbReference type="Pfam" id="PF01323">
    <property type="entry name" value="DSBA"/>
    <property type="match status" value="1"/>
</dbReference>
<dbReference type="Gene3D" id="3.40.30.10">
    <property type="entry name" value="Glutaredoxin"/>
    <property type="match status" value="1"/>
</dbReference>
<keyword evidence="3" id="KW-1185">Reference proteome</keyword>
<dbReference type="PANTHER" id="PTHR13887">
    <property type="entry name" value="GLUTATHIONE S-TRANSFERASE KAPPA"/>
    <property type="match status" value="1"/>
</dbReference>
<evidence type="ECO:0000313" key="3">
    <source>
        <dbReference type="Proteomes" id="UP001304071"/>
    </source>
</evidence>
<feature type="domain" description="DSBA-like thioredoxin" evidence="1">
    <location>
        <begin position="6"/>
        <end position="207"/>
    </location>
</feature>
<protein>
    <submittedName>
        <fullName evidence="2">DsbA family oxidoreductase</fullName>
    </submittedName>
</protein>
<dbReference type="InterPro" id="IPR001853">
    <property type="entry name" value="DSBA-like_thioredoxin_dom"/>
</dbReference>
<dbReference type="SUPFAM" id="SSF52833">
    <property type="entry name" value="Thioredoxin-like"/>
    <property type="match status" value="1"/>
</dbReference>
<dbReference type="RefSeq" id="WP_261897004.1">
    <property type="nucleotide sequence ID" value="NZ_AP024896.1"/>
</dbReference>
<accession>A0ABZ0QJC6</accession>